<dbReference type="EMBL" id="JAHESF010000015">
    <property type="protein sequence ID" value="MBT1698478.1"/>
    <property type="molecule type" value="Genomic_DNA"/>
</dbReference>
<dbReference type="RefSeq" id="WP_254164671.1">
    <property type="nucleotide sequence ID" value="NZ_JAHESF010000015.1"/>
</dbReference>
<dbReference type="Pfam" id="PF14091">
    <property type="entry name" value="DUF4269"/>
    <property type="match status" value="1"/>
</dbReference>
<dbReference type="AlphaFoldDB" id="A0AAP2DLB8"/>
<reference evidence="1 2" key="1">
    <citation type="submission" date="2021-05" db="EMBL/GenBank/DDBJ databases">
        <title>A Polyphasic approach of four new species of the genus Ohtaekwangia: Ohtaekwangia histidinii sp. nov., Ohtaekwangia cretensis sp. nov., Ohtaekwangia indiensis sp. nov., Ohtaekwangia reichenbachii sp. nov. from diverse environment.</title>
        <authorList>
            <person name="Octaviana S."/>
        </authorList>
    </citation>
    <scope>NUCLEOTIDE SEQUENCE [LARGE SCALE GENOMIC DNA]</scope>
    <source>
        <strain evidence="1 2">PWU4</strain>
    </source>
</reference>
<gene>
    <name evidence="1" type="ORF">KK083_16425</name>
</gene>
<proteinExistence type="predicted"/>
<dbReference type="Proteomes" id="UP001319200">
    <property type="component" value="Unassembled WGS sequence"/>
</dbReference>
<comment type="caution">
    <text evidence="1">The sequence shown here is derived from an EMBL/GenBank/DDBJ whole genome shotgun (WGS) entry which is preliminary data.</text>
</comment>
<protein>
    <submittedName>
        <fullName evidence="1">DUF4269 domain-containing protein</fullName>
    </submittedName>
</protein>
<sequence>MLPDFENISYLRSGSPIQRKAYDLLIHSKILYHLRPFRPILTGTLPLDLFIDGKSDLDIICQSSDFESVEKFLLRTFAAYSGFSILQKNTRSVPTLICRFHLEGFLFELFFQATDPREQMAYRHMLIEYKLLEKGGDTFRRRVMELKMQGTKTEPAFAVLLGLQGDPYESLLSLEE</sequence>
<organism evidence="1 2">
    <name type="scientific">Chryseosolibacter histidini</name>
    <dbReference type="NCBI Taxonomy" id="2782349"/>
    <lineage>
        <taxon>Bacteria</taxon>
        <taxon>Pseudomonadati</taxon>
        <taxon>Bacteroidota</taxon>
        <taxon>Cytophagia</taxon>
        <taxon>Cytophagales</taxon>
        <taxon>Chryseotaleaceae</taxon>
        <taxon>Chryseosolibacter</taxon>
    </lineage>
</organism>
<name>A0AAP2DLB8_9BACT</name>
<evidence type="ECO:0000313" key="1">
    <source>
        <dbReference type="EMBL" id="MBT1698478.1"/>
    </source>
</evidence>
<evidence type="ECO:0000313" key="2">
    <source>
        <dbReference type="Proteomes" id="UP001319200"/>
    </source>
</evidence>
<keyword evidence="2" id="KW-1185">Reference proteome</keyword>
<accession>A0AAP2DLB8</accession>
<dbReference type="InterPro" id="IPR025365">
    <property type="entry name" value="DUF4269"/>
</dbReference>